<sequence>MQTATFKGHEEVLMAVKNWVKKYACFKELNLENTVQSDVTGLLANVCMYKGTWKKSENHLVTVYNSFSYTDDIKYEARDSNKHTSATQYGEVRVDGGGVDIKVLTCLPVDKTKLSSDAKAPSICNKCFSFAVVFRDIPIFTGQLSP</sequence>
<accession>A0ABN8HY47</accession>
<evidence type="ECO:0000313" key="1">
    <source>
        <dbReference type="EMBL" id="CAH2042082.1"/>
    </source>
</evidence>
<protein>
    <submittedName>
        <fullName evidence="1">Uncharacterized protein</fullName>
    </submittedName>
</protein>
<gene>
    <name evidence="1" type="ORF">IPOD504_LOCUS3570</name>
</gene>
<proteinExistence type="predicted"/>
<dbReference type="EMBL" id="OW152826">
    <property type="protein sequence ID" value="CAH2042082.1"/>
    <property type="molecule type" value="Genomic_DNA"/>
</dbReference>
<organism evidence="1 2">
    <name type="scientific">Iphiclides podalirius</name>
    <name type="common">scarce swallowtail</name>
    <dbReference type="NCBI Taxonomy" id="110791"/>
    <lineage>
        <taxon>Eukaryota</taxon>
        <taxon>Metazoa</taxon>
        <taxon>Ecdysozoa</taxon>
        <taxon>Arthropoda</taxon>
        <taxon>Hexapoda</taxon>
        <taxon>Insecta</taxon>
        <taxon>Pterygota</taxon>
        <taxon>Neoptera</taxon>
        <taxon>Endopterygota</taxon>
        <taxon>Lepidoptera</taxon>
        <taxon>Glossata</taxon>
        <taxon>Ditrysia</taxon>
        <taxon>Papilionoidea</taxon>
        <taxon>Papilionidae</taxon>
        <taxon>Papilioninae</taxon>
        <taxon>Iphiclides</taxon>
    </lineage>
</organism>
<dbReference type="SUPFAM" id="SSF56574">
    <property type="entry name" value="Serpins"/>
    <property type="match status" value="1"/>
</dbReference>
<dbReference type="InterPro" id="IPR036186">
    <property type="entry name" value="Serpin_sf"/>
</dbReference>
<name>A0ABN8HY47_9NEOP</name>
<evidence type="ECO:0000313" key="2">
    <source>
        <dbReference type="Proteomes" id="UP000837857"/>
    </source>
</evidence>
<dbReference type="Proteomes" id="UP000837857">
    <property type="component" value="Chromosome 14"/>
</dbReference>
<reference evidence="1" key="1">
    <citation type="submission" date="2022-03" db="EMBL/GenBank/DDBJ databases">
        <authorList>
            <person name="Martin H S."/>
        </authorList>
    </citation>
    <scope>NUCLEOTIDE SEQUENCE</scope>
</reference>
<feature type="non-terminal residue" evidence="1">
    <location>
        <position position="146"/>
    </location>
</feature>
<keyword evidence="2" id="KW-1185">Reference proteome</keyword>